<reference evidence="15" key="1">
    <citation type="submission" date="2022-07" db="EMBL/GenBank/DDBJ databases">
        <authorList>
            <person name="Xamxidin M."/>
        </authorList>
    </citation>
    <scope>NUCLEOTIDE SEQUENCE</scope>
    <source>
        <strain evidence="15">YS8-69</strain>
    </source>
</reference>
<keyword evidence="3" id="KW-0813">Transport</keyword>
<proteinExistence type="inferred from homology"/>
<evidence type="ECO:0000313" key="16">
    <source>
        <dbReference type="Proteomes" id="UP001165267"/>
    </source>
</evidence>
<comment type="caution">
    <text evidence="15">The sequence shown here is derived from an EMBL/GenBank/DDBJ whole genome shotgun (WGS) entry which is preliminary data.</text>
</comment>
<feature type="transmembrane region" description="Helical" evidence="13">
    <location>
        <begin position="378"/>
        <end position="396"/>
    </location>
</feature>
<keyword evidence="4" id="KW-1003">Cell membrane</keyword>
<evidence type="ECO:0000256" key="2">
    <source>
        <dbReference type="ARBA" id="ARBA00010544"/>
    </source>
</evidence>
<gene>
    <name evidence="15" type="ORF">NSP04_07905</name>
</gene>
<dbReference type="PANTHER" id="PTHR43499:SF1">
    <property type="entry name" value="ABC TRANSPORTER I FAMILY MEMBER 1"/>
    <property type="match status" value="1"/>
</dbReference>
<evidence type="ECO:0000256" key="9">
    <source>
        <dbReference type="ARBA" id="ARBA00022840"/>
    </source>
</evidence>
<evidence type="ECO:0000256" key="10">
    <source>
        <dbReference type="ARBA" id="ARBA00022967"/>
    </source>
</evidence>
<comment type="subcellular location">
    <subcellularLocation>
        <location evidence="1">Membrane</location>
        <topology evidence="1">Multi-pass membrane protein</topology>
    </subcellularLocation>
</comment>
<keyword evidence="8" id="KW-0201">Cytochrome c-type biogenesis</keyword>
<evidence type="ECO:0000259" key="14">
    <source>
        <dbReference type="SMART" id="SM00382"/>
    </source>
</evidence>
<feature type="transmembrane region" description="Helical" evidence="13">
    <location>
        <begin position="348"/>
        <end position="372"/>
    </location>
</feature>
<keyword evidence="6 13" id="KW-0812">Transmembrane</keyword>
<feature type="transmembrane region" description="Helical" evidence="13">
    <location>
        <begin position="408"/>
        <end position="430"/>
    </location>
</feature>
<keyword evidence="9" id="KW-0067">ATP-binding</keyword>
<protein>
    <submittedName>
        <fullName evidence="15">Heme exporter protein CcmB</fullName>
    </submittedName>
</protein>
<accession>A0ABT1XH20</accession>
<keyword evidence="5" id="KW-0997">Cell inner membrane</keyword>
<dbReference type="SMART" id="SM00382">
    <property type="entry name" value="AAA"/>
    <property type="match status" value="1"/>
</dbReference>
<feature type="transmembrane region" description="Helical" evidence="13">
    <location>
        <begin position="309"/>
        <end position="336"/>
    </location>
</feature>
<evidence type="ECO:0000256" key="7">
    <source>
        <dbReference type="ARBA" id="ARBA00022741"/>
    </source>
</evidence>
<dbReference type="InterPro" id="IPR003593">
    <property type="entry name" value="AAA+_ATPase"/>
</dbReference>
<evidence type="ECO:0000256" key="3">
    <source>
        <dbReference type="ARBA" id="ARBA00022448"/>
    </source>
</evidence>
<dbReference type="Pfam" id="PF03379">
    <property type="entry name" value="CcmB"/>
    <property type="match status" value="1"/>
</dbReference>
<keyword evidence="16" id="KW-1185">Reference proteome</keyword>
<comment type="similarity">
    <text evidence="2">Belongs to the CcmB/CycW/HelB family.</text>
</comment>
<evidence type="ECO:0000256" key="6">
    <source>
        <dbReference type="ARBA" id="ARBA00022692"/>
    </source>
</evidence>
<evidence type="ECO:0000313" key="15">
    <source>
        <dbReference type="EMBL" id="MCR2746570.1"/>
    </source>
</evidence>
<evidence type="ECO:0000256" key="5">
    <source>
        <dbReference type="ARBA" id="ARBA00022519"/>
    </source>
</evidence>
<keyword evidence="10" id="KW-1278">Translocase</keyword>
<keyword evidence="12 13" id="KW-0472">Membrane</keyword>
<keyword evidence="11 13" id="KW-1133">Transmembrane helix</keyword>
<organism evidence="15 16">
    <name type="scientific">Limnobacter parvus</name>
    <dbReference type="NCBI Taxonomy" id="2939690"/>
    <lineage>
        <taxon>Bacteria</taxon>
        <taxon>Pseudomonadati</taxon>
        <taxon>Pseudomonadota</taxon>
        <taxon>Betaproteobacteria</taxon>
        <taxon>Burkholderiales</taxon>
        <taxon>Burkholderiaceae</taxon>
        <taxon>Limnobacter</taxon>
    </lineage>
</organism>
<name>A0ABT1XH20_9BURK</name>
<dbReference type="SUPFAM" id="SSF52540">
    <property type="entry name" value="P-loop containing nucleoside triphosphate hydrolases"/>
    <property type="match status" value="1"/>
</dbReference>
<evidence type="ECO:0000256" key="8">
    <source>
        <dbReference type="ARBA" id="ARBA00022748"/>
    </source>
</evidence>
<dbReference type="Gene3D" id="3.40.50.300">
    <property type="entry name" value="P-loop containing nucleotide triphosphate hydrolases"/>
    <property type="match status" value="1"/>
</dbReference>
<feature type="transmembrane region" description="Helical" evidence="13">
    <location>
        <begin position="241"/>
        <end position="258"/>
    </location>
</feature>
<evidence type="ECO:0000256" key="4">
    <source>
        <dbReference type="ARBA" id="ARBA00022475"/>
    </source>
</evidence>
<dbReference type="PRINTS" id="PR01414">
    <property type="entry name" value="CCMBBIOGNSIS"/>
</dbReference>
<dbReference type="InterPro" id="IPR003439">
    <property type="entry name" value="ABC_transporter-like_ATP-bd"/>
</dbReference>
<feature type="transmembrane region" description="Helical" evidence="13">
    <location>
        <begin position="270"/>
        <end position="289"/>
    </location>
</feature>
<sequence>MIQAALLSNQLRLKCTGLQAAGVVLTGEFDCTLSAGVVHVLRGANGVGKSTLLRTVCNAMPAQAVLFKPDYGLRDELLVHEHLTNVLQHLRCEESSLETRLAQVGLSDWQFERIGTLSSGQRARLGLCTLLLAQFKVWLLDEPLNALDADGCSVLANSLCIHLSQGGFVLMASHVDAQQLLQHMPGVSLCNHLIQGGELLSESAVAGTGINTTLESVSKPKIPIAALLRREWVLLLGNPQAVLWGALFHWMVLSFFGIGLGKPGVEFSQVAVWVSLLLAVLLGAKDWFAEDHRVGWMRFVAHLNPENLGMYWLIRVLATAVAQMAVLVPVTGLLALQFGLTVTQGVQLIVAMIAGLWAIVPLLGVVALLVMLTRGGAVLVYLFALPLLVPVLIFGLEASRAVDLGRSAAAPLAVLISMGMLACLLGPAVARRLIQLIQE</sequence>
<dbReference type="EMBL" id="JANKHG010000017">
    <property type="protein sequence ID" value="MCR2746570.1"/>
    <property type="molecule type" value="Genomic_DNA"/>
</dbReference>
<dbReference type="InterPro" id="IPR005895">
    <property type="entry name" value="ABC_transptr_haem_export_CcmA"/>
</dbReference>
<dbReference type="Proteomes" id="UP001165267">
    <property type="component" value="Unassembled WGS sequence"/>
</dbReference>
<evidence type="ECO:0000256" key="1">
    <source>
        <dbReference type="ARBA" id="ARBA00004141"/>
    </source>
</evidence>
<feature type="domain" description="AAA+ ATPase" evidence="14">
    <location>
        <begin position="35"/>
        <end position="199"/>
    </location>
</feature>
<dbReference type="InterPro" id="IPR003544">
    <property type="entry name" value="Cyt_c_biogenesis_CcmB"/>
</dbReference>
<evidence type="ECO:0000256" key="12">
    <source>
        <dbReference type="ARBA" id="ARBA00023136"/>
    </source>
</evidence>
<dbReference type="InterPro" id="IPR017871">
    <property type="entry name" value="ABC_transporter-like_CS"/>
</dbReference>
<keyword evidence="7" id="KW-0547">Nucleotide-binding</keyword>
<dbReference type="Pfam" id="PF00005">
    <property type="entry name" value="ABC_tran"/>
    <property type="match status" value="1"/>
</dbReference>
<dbReference type="InterPro" id="IPR027417">
    <property type="entry name" value="P-loop_NTPase"/>
</dbReference>
<dbReference type="PROSITE" id="PS00211">
    <property type="entry name" value="ABC_TRANSPORTER_1"/>
    <property type="match status" value="1"/>
</dbReference>
<dbReference type="RefSeq" id="WP_257511803.1">
    <property type="nucleotide sequence ID" value="NZ_JANKHG010000017.1"/>
</dbReference>
<evidence type="ECO:0000256" key="13">
    <source>
        <dbReference type="SAM" id="Phobius"/>
    </source>
</evidence>
<evidence type="ECO:0000256" key="11">
    <source>
        <dbReference type="ARBA" id="ARBA00022989"/>
    </source>
</evidence>
<dbReference type="PANTHER" id="PTHR43499">
    <property type="entry name" value="ABC TRANSPORTER I FAMILY MEMBER 1"/>
    <property type="match status" value="1"/>
</dbReference>